<evidence type="ECO:0000313" key="2">
    <source>
        <dbReference type="Proteomes" id="UP001632038"/>
    </source>
</evidence>
<dbReference type="SUPFAM" id="SSF50249">
    <property type="entry name" value="Nucleic acid-binding proteins"/>
    <property type="match status" value="1"/>
</dbReference>
<keyword evidence="2" id="KW-1185">Reference proteome</keyword>
<dbReference type="AlphaFoldDB" id="A0ABD3CMX3"/>
<dbReference type="EMBL" id="JAVIJP010000033">
    <property type="protein sequence ID" value="KAL3629942.1"/>
    <property type="molecule type" value="Genomic_DNA"/>
</dbReference>
<comment type="caution">
    <text evidence="1">The sequence shown here is derived from an EMBL/GenBank/DDBJ whole genome shotgun (WGS) entry which is preliminary data.</text>
</comment>
<dbReference type="Gene3D" id="2.40.50.140">
    <property type="entry name" value="Nucleic acid-binding proteins"/>
    <property type="match status" value="1"/>
</dbReference>
<proteinExistence type="predicted"/>
<reference evidence="2" key="1">
    <citation type="journal article" date="2024" name="IScience">
        <title>Strigolactones Initiate the Formation of Haustorium-like Structures in Castilleja.</title>
        <authorList>
            <person name="Buerger M."/>
            <person name="Peterson D."/>
            <person name="Chory J."/>
        </authorList>
    </citation>
    <scope>NUCLEOTIDE SEQUENCE [LARGE SCALE GENOMIC DNA]</scope>
</reference>
<protein>
    <submittedName>
        <fullName evidence="1">Uncharacterized protein</fullName>
    </submittedName>
</protein>
<name>A0ABD3CMX3_9LAMI</name>
<accession>A0ABD3CMX3</accession>
<organism evidence="1 2">
    <name type="scientific">Castilleja foliolosa</name>
    <dbReference type="NCBI Taxonomy" id="1961234"/>
    <lineage>
        <taxon>Eukaryota</taxon>
        <taxon>Viridiplantae</taxon>
        <taxon>Streptophyta</taxon>
        <taxon>Embryophyta</taxon>
        <taxon>Tracheophyta</taxon>
        <taxon>Spermatophyta</taxon>
        <taxon>Magnoliopsida</taxon>
        <taxon>eudicotyledons</taxon>
        <taxon>Gunneridae</taxon>
        <taxon>Pentapetalae</taxon>
        <taxon>asterids</taxon>
        <taxon>lamiids</taxon>
        <taxon>Lamiales</taxon>
        <taxon>Orobanchaceae</taxon>
        <taxon>Pedicularideae</taxon>
        <taxon>Castillejinae</taxon>
        <taxon>Castilleja</taxon>
    </lineage>
</organism>
<gene>
    <name evidence="1" type="ORF">CASFOL_026254</name>
</gene>
<dbReference type="Proteomes" id="UP001632038">
    <property type="component" value="Unassembled WGS sequence"/>
</dbReference>
<dbReference type="InterPro" id="IPR012340">
    <property type="entry name" value="NA-bd_OB-fold"/>
</dbReference>
<sequence length="127" mass="14407">MACRFICEIKGKKEELCYQLVDAYGDCIEAVAEVKHVEHFDCHSAAMLLQNYIGRVEKNAMQSTRTGKQLRKTRIQDDMGREVEITLWPEACHLIRDDVVPGDIVVIGSTTVSEHKELPETSYASHK</sequence>
<evidence type="ECO:0000313" key="1">
    <source>
        <dbReference type="EMBL" id="KAL3629942.1"/>
    </source>
</evidence>